<feature type="transmembrane region" description="Helical" evidence="1">
    <location>
        <begin position="82"/>
        <end position="103"/>
    </location>
</feature>
<dbReference type="InterPro" id="IPR038765">
    <property type="entry name" value="Papain-like_cys_pep_sf"/>
</dbReference>
<feature type="transmembrane region" description="Helical" evidence="1">
    <location>
        <begin position="51"/>
        <end position="70"/>
    </location>
</feature>
<dbReference type="RefSeq" id="WP_145363430.1">
    <property type="nucleotide sequence ID" value="NZ_CP036268.1"/>
</dbReference>
<feature type="transmembrane region" description="Helical" evidence="1">
    <location>
        <begin position="168"/>
        <end position="193"/>
    </location>
</feature>
<dbReference type="OrthoDB" id="9804872at2"/>
<dbReference type="GO" id="GO:0003810">
    <property type="term" value="F:protein-glutamine gamma-glutamyltransferase activity"/>
    <property type="evidence" value="ECO:0007669"/>
    <property type="project" value="UniProtKB-EC"/>
</dbReference>
<feature type="transmembrane region" description="Helical" evidence="1">
    <location>
        <begin position="137"/>
        <end position="156"/>
    </location>
</feature>
<reference evidence="3 4" key="1">
    <citation type="submission" date="2019-02" db="EMBL/GenBank/DDBJ databases">
        <title>Deep-cultivation of Planctomycetes and their phenomic and genomic characterization uncovers novel biology.</title>
        <authorList>
            <person name="Wiegand S."/>
            <person name="Jogler M."/>
            <person name="Boedeker C."/>
            <person name="Pinto D."/>
            <person name="Vollmers J."/>
            <person name="Rivas-Marin E."/>
            <person name="Kohn T."/>
            <person name="Peeters S.H."/>
            <person name="Heuer A."/>
            <person name="Rast P."/>
            <person name="Oberbeckmann S."/>
            <person name="Bunk B."/>
            <person name="Jeske O."/>
            <person name="Meyerdierks A."/>
            <person name="Storesund J.E."/>
            <person name="Kallscheuer N."/>
            <person name="Luecker S."/>
            <person name="Lage O.M."/>
            <person name="Pohl T."/>
            <person name="Merkel B.J."/>
            <person name="Hornburger P."/>
            <person name="Mueller R.-W."/>
            <person name="Bruemmer F."/>
            <person name="Labrenz M."/>
            <person name="Spormann A.M."/>
            <person name="Op den Camp H."/>
            <person name="Overmann J."/>
            <person name="Amann R."/>
            <person name="Jetten M.S.M."/>
            <person name="Mascher T."/>
            <person name="Medema M.H."/>
            <person name="Devos D.P."/>
            <person name="Kaster A.-K."/>
            <person name="Ovreas L."/>
            <person name="Rohde M."/>
            <person name="Galperin M.Y."/>
            <person name="Jogler C."/>
        </authorList>
    </citation>
    <scope>NUCLEOTIDE SEQUENCE [LARGE SCALE GENOMIC DNA]</scope>
    <source>
        <strain evidence="3 4">Pan189</strain>
    </source>
</reference>
<feature type="transmembrane region" description="Helical" evidence="1">
    <location>
        <begin position="6"/>
        <end position="39"/>
    </location>
</feature>
<evidence type="ECO:0000256" key="1">
    <source>
        <dbReference type="SAM" id="Phobius"/>
    </source>
</evidence>
<evidence type="ECO:0000313" key="4">
    <source>
        <dbReference type="Proteomes" id="UP000317318"/>
    </source>
</evidence>
<dbReference type="EC" id="2.3.2.13" evidence="3"/>
<feature type="transmembrane region" description="Helical" evidence="1">
    <location>
        <begin position="575"/>
        <end position="593"/>
    </location>
</feature>
<name>A0A517R077_9PLAN</name>
<keyword evidence="1" id="KW-0472">Membrane</keyword>
<dbReference type="Pfam" id="PF01841">
    <property type="entry name" value="Transglut_core"/>
    <property type="match status" value="1"/>
</dbReference>
<accession>A0A517R077</accession>
<dbReference type="SMART" id="SM00460">
    <property type="entry name" value="TGc"/>
    <property type="match status" value="1"/>
</dbReference>
<feature type="domain" description="Transglutaminase-like" evidence="2">
    <location>
        <begin position="457"/>
        <end position="528"/>
    </location>
</feature>
<dbReference type="InterPro" id="IPR052901">
    <property type="entry name" value="Bact_TGase-like"/>
</dbReference>
<gene>
    <name evidence="3" type="primary">tgpA_2</name>
    <name evidence="3" type="ORF">Pan189_16720</name>
</gene>
<dbReference type="SUPFAM" id="SSF54001">
    <property type="entry name" value="Cysteine proteinases"/>
    <property type="match status" value="1"/>
</dbReference>
<keyword evidence="3" id="KW-0808">Transferase</keyword>
<proteinExistence type="predicted"/>
<protein>
    <submittedName>
        <fullName evidence="3">Protein-glutamine gamma-glutamyltransferase</fullName>
        <ecNumber evidence="3">2.3.2.13</ecNumber>
    </submittedName>
</protein>
<dbReference type="PANTHER" id="PTHR42736">
    <property type="entry name" value="PROTEIN-GLUTAMINE GAMMA-GLUTAMYLTRANSFERASE"/>
    <property type="match status" value="1"/>
</dbReference>
<dbReference type="PANTHER" id="PTHR42736:SF1">
    <property type="entry name" value="PROTEIN-GLUTAMINE GAMMA-GLUTAMYLTRANSFERASE"/>
    <property type="match status" value="1"/>
</dbReference>
<dbReference type="KEGG" id="svp:Pan189_16720"/>
<keyword evidence="4" id="KW-1185">Reference proteome</keyword>
<feature type="transmembrane region" description="Helical" evidence="1">
    <location>
        <begin position="115"/>
        <end position="131"/>
    </location>
</feature>
<organism evidence="3 4">
    <name type="scientific">Stratiformator vulcanicus</name>
    <dbReference type="NCBI Taxonomy" id="2527980"/>
    <lineage>
        <taxon>Bacteria</taxon>
        <taxon>Pseudomonadati</taxon>
        <taxon>Planctomycetota</taxon>
        <taxon>Planctomycetia</taxon>
        <taxon>Planctomycetales</taxon>
        <taxon>Planctomycetaceae</taxon>
        <taxon>Stratiformator</taxon>
    </lineage>
</organism>
<sequence>MSGQRGYALLLILIEAVTFGTLSRTVIFPTLAALVAIAFAAGPWRFEVSPYRRTVLILFGALLFVVNWRVSTHTQQNDILDFLSPFLHVIGQFLLVVQIAFLLMKFGGDRIPPRFIWLGVLVMISAGDIRASRFEAGIFQCATIAFVIASALFLGYDRATGRSHRRRGAMHVAVTAVTLAIIASGAVAGAFALQRYERTLDRWVADLWMSTDVGGSVGFSGEVNLGDVAAQKTQRSNDVALRVDGGASPGYLRGRIFDRIERSAPTLGFGRWQLSWRPAERSGDEAKPIKPVPLGDDEAVPFEPVDTLQSYSVPKSSESQVRTFVIRIIDSGLLGHYFLPKHSLSVVTDDTELEFAPDQVVSNTALPSASYSAAVGFSPGLLEKPPSPADATEGSFLTLPDAYSEDPRIQALADQIFSDAVTVEDHVQAVTAYFQANYVYRVGISIPASEDPLLHFLTRKPDAHCEYFAAGATALLRMRGIPTRYVTGFVVASRNELGDYWTASNSDAHAWAEAYDPERGWLLVEATPSGGVPQAVERPWHRQLWDYVSVAIGNFRYEFTRGGWLWLGRSLLRSLMSLQGFAILLGLIAYVIWRQRSHIYFSRKTGTDPYLARLADVRSKVDAAVLTLGLNRTPEEPISLFAARIESELARPDIASWYRDYVAVRYRPRRDTNFVSDLARRATRLERPKEDRVGESRSA</sequence>
<keyword evidence="1" id="KW-1133">Transmembrane helix</keyword>
<dbReference type="AlphaFoldDB" id="A0A517R077"/>
<evidence type="ECO:0000313" key="3">
    <source>
        <dbReference type="EMBL" id="QDT37299.1"/>
    </source>
</evidence>
<dbReference type="EMBL" id="CP036268">
    <property type="protein sequence ID" value="QDT37299.1"/>
    <property type="molecule type" value="Genomic_DNA"/>
</dbReference>
<dbReference type="InterPro" id="IPR002931">
    <property type="entry name" value="Transglutaminase-like"/>
</dbReference>
<evidence type="ECO:0000259" key="2">
    <source>
        <dbReference type="SMART" id="SM00460"/>
    </source>
</evidence>
<dbReference type="Gene3D" id="3.10.620.30">
    <property type="match status" value="1"/>
</dbReference>
<keyword evidence="1" id="KW-0812">Transmembrane</keyword>
<keyword evidence="3" id="KW-0012">Acyltransferase</keyword>
<dbReference type="Proteomes" id="UP000317318">
    <property type="component" value="Chromosome"/>
</dbReference>